<keyword evidence="2" id="KW-1185">Reference proteome</keyword>
<protein>
    <recommendedName>
        <fullName evidence="3">LysR family transcriptional regulator</fullName>
    </recommendedName>
</protein>
<name>A0ABT7Q1C6_9GAMM</name>
<accession>A0ABT7Q1C6</accession>
<evidence type="ECO:0000313" key="2">
    <source>
        <dbReference type="Proteomes" id="UP001168107"/>
    </source>
</evidence>
<organism evidence="1 2">
    <name type="scientific">Aeromonas bestiarum</name>
    <dbReference type="NCBI Taxonomy" id="105751"/>
    <lineage>
        <taxon>Bacteria</taxon>
        <taxon>Pseudomonadati</taxon>
        <taxon>Pseudomonadota</taxon>
        <taxon>Gammaproteobacteria</taxon>
        <taxon>Aeromonadales</taxon>
        <taxon>Aeromonadaceae</taxon>
        <taxon>Aeromonas</taxon>
    </lineage>
</organism>
<evidence type="ECO:0008006" key="3">
    <source>
        <dbReference type="Google" id="ProtNLM"/>
    </source>
</evidence>
<dbReference type="RefSeq" id="WP_290019130.1">
    <property type="nucleotide sequence ID" value="NZ_JAOPLL010000008.1"/>
</dbReference>
<evidence type="ECO:0000313" key="1">
    <source>
        <dbReference type="EMBL" id="MDM5073114.1"/>
    </source>
</evidence>
<dbReference type="EMBL" id="JAOPLL010000008">
    <property type="protein sequence ID" value="MDM5073114.1"/>
    <property type="molecule type" value="Genomic_DNA"/>
</dbReference>
<reference evidence="1" key="1">
    <citation type="submission" date="2024-05" db="EMBL/GenBank/DDBJ databases">
        <title>WGS of Aeromonas isolates.</title>
        <authorList>
            <person name="Lee H."/>
        </authorList>
    </citation>
    <scope>NUCLEOTIDE SEQUENCE</scope>
    <source>
        <strain evidence="1">SU58-3</strain>
    </source>
</reference>
<dbReference type="Proteomes" id="UP001168107">
    <property type="component" value="Unassembled WGS sequence"/>
</dbReference>
<comment type="caution">
    <text evidence="1">The sequence shown here is derived from an EMBL/GenBank/DDBJ whole genome shotgun (WGS) entry which is preliminary data.</text>
</comment>
<proteinExistence type="predicted"/>
<sequence length="72" mass="7580">MRGPRCLSLTPAAERLLPFIEEGLARMGEGVSALIAVSASYDGVRILASALRCPLKATAPLAGLLSCWWPLA</sequence>
<gene>
    <name evidence="1" type="ORF">OB935_14880</name>
</gene>